<keyword evidence="1" id="KW-0472">Membrane</keyword>
<dbReference type="OrthoDB" id="2427554at2759"/>
<dbReference type="CDD" id="cd07992">
    <property type="entry name" value="LPLAT_AAK14816-like"/>
    <property type="match status" value="1"/>
</dbReference>
<name>G0R2A5_ICHMU</name>
<feature type="non-terminal residue" evidence="3">
    <location>
        <position position="552"/>
    </location>
</feature>
<dbReference type="Pfam" id="PF01553">
    <property type="entry name" value="Acyltransferase"/>
    <property type="match status" value="2"/>
</dbReference>
<organism evidence="3 4">
    <name type="scientific">Ichthyophthirius multifiliis</name>
    <name type="common">White spot disease agent</name>
    <name type="synonym">Ich</name>
    <dbReference type="NCBI Taxonomy" id="5932"/>
    <lineage>
        <taxon>Eukaryota</taxon>
        <taxon>Sar</taxon>
        <taxon>Alveolata</taxon>
        <taxon>Ciliophora</taxon>
        <taxon>Intramacronucleata</taxon>
        <taxon>Oligohymenophorea</taxon>
        <taxon>Hymenostomatida</taxon>
        <taxon>Ophryoglenina</taxon>
        <taxon>Ichthyophthirius</taxon>
    </lineage>
</organism>
<dbReference type="FunCoup" id="G0R2A5">
    <property type="interactions" value="12"/>
</dbReference>
<sequence>MDTQSLSYSCINQLSKQNQNKKKPKITYTKRLVTQSFFREIQLIGFNNVPQVKQITKLSLIQNKKQNEPLIICSNHNNQFMDGLLLVSQLNRHIKFIVADKSMQRPIIGHFARALGGIPVKRAEDLTIKGKGKISYIGEGKIIVKKYNRYINIYKNINTYTKINTYIYIYIYRNINTYLYFQGLDTYFIQQIEIGSTIVIKDIKLNVKQIISEKELVISDQYFADFFQNQDYKIIPKMDYSQVYEKVWEALHQKKCIGIFPEGGSHDRTDLLPLKAGVCIMALGAMAKYNMKVKILPCGINYFRGHRFRSKVIIEFGQVYNIPVELVEMYQKNKKNAISKLLKEIQTRLRETTIQMPSYKELNAIYIARNIYLHDAKNISPKEKLRLNRTFAQAYTCRIESQQAKNILEKIIKYDSMLKSLGTSDYQVKTFSQKFKVDFASFFISFIKTLLSLGFSLPALILNSPIALLMRYLSEKERIKVLKQICILKVLGKDVVASYKVLSAFVILPMSNLLYTFVFNYIIRHKCKLIKNKKMLNIILFYFSCYILFMLL</sequence>
<evidence type="ECO:0000256" key="1">
    <source>
        <dbReference type="SAM" id="Phobius"/>
    </source>
</evidence>
<gene>
    <name evidence="3" type="ORF">IMG5_176340</name>
</gene>
<keyword evidence="4" id="KW-1185">Reference proteome</keyword>
<dbReference type="EMBL" id="GL984249">
    <property type="protein sequence ID" value="EGR28402.1"/>
    <property type="molecule type" value="Genomic_DNA"/>
</dbReference>
<dbReference type="GO" id="GO:0004366">
    <property type="term" value="F:glycerol-3-phosphate O-acyltransferase activity"/>
    <property type="evidence" value="ECO:0007669"/>
    <property type="project" value="TreeGrafter"/>
</dbReference>
<dbReference type="PANTHER" id="PTHR31605">
    <property type="entry name" value="GLYCEROL-3-PHOSPHATE O-ACYLTRANSFERASE 1"/>
    <property type="match status" value="1"/>
</dbReference>
<dbReference type="RefSeq" id="XP_004027747.1">
    <property type="nucleotide sequence ID" value="XM_004027698.1"/>
</dbReference>
<feature type="transmembrane region" description="Helical" evidence="1">
    <location>
        <begin position="439"/>
        <end position="462"/>
    </location>
</feature>
<evidence type="ECO:0000313" key="3">
    <source>
        <dbReference type="EMBL" id="EGR28402.1"/>
    </source>
</evidence>
<evidence type="ECO:0000313" key="4">
    <source>
        <dbReference type="Proteomes" id="UP000008983"/>
    </source>
</evidence>
<keyword evidence="1" id="KW-0812">Transmembrane</keyword>
<dbReference type="eggNOG" id="ENOG502QQ2N">
    <property type="taxonomic scope" value="Eukaryota"/>
</dbReference>
<dbReference type="InterPro" id="IPR052744">
    <property type="entry name" value="GPAT/DAPAT"/>
</dbReference>
<accession>G0R2A5</accession>
<feature type="transmembrane region" description="Helical" evidence="1">
    <location>
        <begin position="501"/>
        <end position="523"/>
    </location>
</feature>
<keyword evidence="1" id="KW-1133">Transmembrane helix</keyword>
<feature type="domain" description="Phospholipid/glycerol acyltransferase" evidence="2">
    <location>
        <begin position="70"/>
        <end position="303"/>
    </location>
</feature>
<dbReference type="GeneID" id="14904481"/>
<dbReference type="InParanoid" id="G0R2A5"/>
<dbReference type="Proteomes" id="UP000008983">
    <property type="component" value="Unassembled WGS sequence"/>
</dbReference>
<proteinExistence type="predicted"/>
<dbReference type="STRING" id="857967.G0R2A5"/>
<dbReference type="InterPro" id="IPR002123">
    <property type="entry name" value="Plipid/glycerol_acylTrfase"/>
</dbReference>
<dbReference type="PANTHER" id="PTHR31605:SF0">
    <property type="entry name" value="GLYCEROL-3-PHOSPHATE O-ACYLTRANSFERASE 1"/>
    <property type="match status" value="1"/>
</dbReference>
<dbReference type="SUPFAM" id="SSF69593">
    <property type="entry name" value="Glycerol-3-phosphate (1)-acyltransferase"/>
    <property type="match status" value="2"/>
</dbReference>
<dbReference type="AlphaFoldDB" id="G0R2A5"/>
<dbReference type="GO" id="GO:0016287">
    <property type="term" value="F:glycerone-phosphate O-acyltransferase activity"/>
    <property type="evidence" value="ECO:0007669"/>
    <property type="project" value="TreeGrafter"/>
</dbReference>
<feature type="transmembrane region" description="Helical" evidence="1">
    <location>
        <begin position="535"/>
        <end position="551"/>
    </location>
</feature>
<reference evidence="3 4" key="1">
    <citation type="submission" date="2011-07" db="EMBL/GenBank/DDBJ databases">
        <authorList>
            <person name="Coyne R."/>
            <person name="Brami D."/>
            <person name="Johnson J."/>
            <person name="Hostetler J."/>
            <person name="Hannick L."/>
            <person name="Clark T."/>
            <person name="Cassidy-Hanley D."/>
            <person name="Inman J."/>
        </authorList>
    </citation>
    <scope>NUCLEOTIDE SEQUENCE [LARGE SCALE GENOMIC DNA]</scope>
    <source>
        <strain evidence="3 4">G5</strain>
    </source>
</reference>
<dbReference type="SMART" id="SM00563">
    <property type="entry name" value="PlsC"/>
    <property type="match status" value="1"/>
</dbReference>
<evidence type="ECO:0000259" key="2">
    <source>
        <dbReference type="SMART" id="SM00563"/>
    </source>
</evidence>
<protein>
    <recommendedName>
        <fullName evidence="2">Phospholipid/glycerol acyltransferase domain-containing protein</fullName>
    </recommendedName>
</protein>
<dbReference type="GO" id="GO:0008654">
    <property type="term" value="P:phospholipid biosynthetic process"/>
    <property type="evidence" value="ECO:0007669"/>
    <property type="project" value="TreeGrafter"/>
</dbReference>
<dbReference type="OMA" id="YTHFKDD"/>